<gene>
    <name evidence="9" type="ORF">A5628_22765</name>
</gene>
<dbReference type="PROSITE" id="PS00687">
    <property type="entry name" value="ALDEHYDE_DEHYDR_GLU"/>
    <property type="match status" value="1"/>
</dbReference>
<evidence type="ECO:0000256" key="3">
    <source>
        <dbReference type="ARBA" id="ARBA00039122"/>
    </source>
</evidence>
<proteinExistence type="inferred from homology"/>
<dbReference type="AlphaFoldDB" id="A0A853M5Q8"/>
<feature type="active site" evidence="6">
    <location>
        <position position="246"/>
    </location>
</feature>
<keyword evidence="2 7" id="KW-0560">Oxidoreductase</keyword>
<dbReference type="GO" id="GO:0036243">
    <property type="term" value="F:succinate-semialdehyde dehydrogenase (NADP+) activity"/>
    <property type="evidence" value="ECO:0007669"/>
    <property type="project" value="UniProtKB-EC"/>
</dbReference>
<dbReference type="Gene3D" id="3.40.309.10">
    <property type="entry name" value="Aldehyde Dehydrogenase, Chain A, domain 2"/>
    <property type="match status" value="1"/>
</dbReference>
<dbReference type="Gene3D" id="3.40.605.10">
    <property type="entry name" value="Aldehyde Dehydrogenase, Chain A, domain 1"/>
    <property type="match status" value="1"/>
</dbReference>
<sequence length="516" mass="55914">MSTDTTDRPDTTGAAEQQEVVVRCPATAQVVGRVPISTAAEVAAVAARLRNAQPLWQQMSIGGRARWLGKWRDWMLDHRDDLLTPLQLETGKSWGDTGVEVAALQIINYWIDNAAEFLADQTVRPYGAANAGKKLTLVYQPYPLVGVITPWNGPPSVPLLDIPAALMAGCAVLSKPSEFTPLAWRVAVEGWKQIGAPDVLDAVFGYGETGAALVNTVDYVMFTGSVNTGRRIAVAAAERLIPCSLELGGKDAMIVCADADIDRAVDGAVWGGFVYTGQVCISVERLYVEEPIYDEFVNKLVAKTSALRNGMDSAHDYSCEVGSMTTAQQLAIVSRHVDDAVSKGAKVLVGGKAGDDGGLFYEPTVLVDVNHDMDCMREETFGPTLPVMKVRDVAEAIERANDSNLGLSGSVWTRDKDKAMSVARQMNTGSVNVNNVIASLLQFGLPMAGWKESGIGSRSGGADGIRKYCRQKAIVADRVAMKKELLWYPYSRKKGSLVEKMVRVLSAKDWRRRLGR</sequence>
<reference evidence="9 10" key="1">
    <citation type="submission" date="2016-06" db="EMBL/GenBank/DDBJ databases">
        <authorList>
            <person name="Sutton G."/>
            <person name="Brinkac L."/>
            <person name="Sanka R."/>
            <person name="Adams M."/>
            <person name="Lau E."/>
            <person name="Garcia-Basteiro A."/>
            <person name="Lopez-Varela E."/>
            <person name="Palencia S."/>
        </authorList>
    </citation>
    <scope>NUCLEOTIDE SEQUENCE [LARGE SCALE GENOMIC DNA]</scope>
    <source>
        <strain evidence="9 10">1164983.0</strain>
    </source>
</reference>
<evidence type="ECO:0000313" key="9">
    <source>
        <dbReference type="EMBL" id="OBJ63706.1"/>
    </source>
</evidence>
<dbReference type="Proteomes" id="UP000093894">
    <property type="component" value="Unassembled WGS sequence"/>
</dbReference>
<dbReference type="RefSeq" id="WP_065141706.1">
    <property type="nucleotide sequence ID" value="NZ_LZLG01000021.1"/>
</dbReference>
<dbReference type="InterPro" id="IPR016162">
    <property type="entry name" value="Ald_DH_N"/>
</dbReference>
<evidence type="ECO:0000313" key="10">
    <source>
        <dbReference type="Proteomes" id="UP000093894"/>
    </source>
</evidence>
<dbReference type="Pfam" id="PF00171">
    <property type="entry name" value="Aldedh"/>
    <property type="match status" value="1"/>
</dbReference>
<dbReference type="SUPFAM" id="SSF53720">
    <property type="entry name" value="ALDH-like"/>
    <property type="match status" value="1"/>
</dbReference>
<organism evidence="9 10">
    <name type="scientific">Mycobacterium colombiense</name>
    <dbReference type="NCBI Taxonomy" id="339268"/>
    <lineage>
        <taxon>Bacteria</taxon>
        <taxon>Bacillati</taxon>
        <taxon>Actinomycetota</taxon>
        <taxon>Actinomycetes</taxon>
        <taxon>Mycobacteriales</taxon>
        <taxon>Mycobacteriaceae</taxon>
        <taxon>Mycobacterium</taxon>
        <taxon>Mycobacterium avium complex (MAC)</taxon>
    </lineage>
</organism>
<evidence type="ECO:0000256" key="4">
    <source>
        <dbReference type="ARBA" id="ARBA00039663"/>
    </source>
</evidence>
<evidence type="ECO:0000256" key="2">
    <source>
        <dbReference type="ARBA" id="ARBA00023002"/>
    </source>
</evidence>
<protein>
    <recommendedName>
        <fullName evidence="4">Putative succinate-semialdehyde dehydrogenase [NADP(+)] 2</fullName>
        <ecNumber evidence="3">1.2.1.79</ecNumber>
    </recommendedName>
</protein>
<dbReference type="CDD" id="cd07099">
    <property type="entry name" value="ALDH_DDALDH"/>
    <property type="match status" value="1"/>
</dbReference>
<comment type="catalytic activity">
    <reaction evidence="5">
        <text>succinate semialdehyde + NADP(+) + H2O = succinate + NADPH + 2 H(+)</text>
        <dbReference type="Rhea" id="RHEA:13213"/>
        <dbReference type="ChEBI" id="CHEBI:15377"/>
        <dbReference type="ChEBI" id="CHEBI:15378"/>
        <dbReference type="ChEBI" id="CHEBI:30031"/>
        <dbReference type="ChEBI" id="CHEBI:57706"/>
        <dbReference type="ChEBI" id="CHEBI:57783"/>
        <dbReference type="ChEBI" id="CHEBI:58349"/>
        <dbReference type="EC" id="1.2.1.79"/>
    </reaction>
</comment>
<comment type="caution">
    <text evidence="9">The sequence shown here is derived from an EMBL/GenBank/DDBJ whole genome shotgun (WGS) entry which is preliminary data.</text>
</comment>
<dbReference type="InterPro" id="IPR029510">
    <property type="entry name" value="Ald_DH_CS_GLU"/>
</dbReference>
<evidence type="ECO:0000256" key="5">
    <source>
        <dbReference type="ARBA" id="ARBA00048559"/>
    </source>
</evidence>
<accession>A0A853M5Q8</accession>
<evidence type="ECO:0000256" key="6">
    <source>
        <dbReference type="PROSITE-ProRule" id="PRU10007"/>
    </source>
</evidence>
<name>A0A853M5Q8_9MYCO</name>
<dbReference type="FunFam" id="3.40.309.10:FF:000009">
    <property type="entry name" value="Aldehyde dehydrogenase A"/>
    <property type="match status" value="1"/>
</dbReference>
<dbReference type="InterPro" id="IPR016163">
    <property type="entry name" value="Ald_DH_C"/>
</dbReference>
<dbReference type="EC" id="1.2.1.79" evidence="3"/>
<dbReference type="InterPro" id="IPR016161">
    <property type="entry name" value="Ald_DH/histidinol_DH"/>
</dbReference>
<dbReference type="PANTHER" id="PTHR11699">
    <property type="entry name" value="ALDEHYDE DEHYDROGENASE-RELATED"/>
    <property type="match status" value="1"/>
</dbReference>
<evidence type="ECO:0000256" key="7">
    <source>
        <dbReference type="RuleBase" id="RU003345"/>
    </source>
</evidence>
<evidence type="ECO:0000256" key="1">
    <source>
        <dbReference type="ARBA" id="ARBA00009986"/>
    </source>
</evidence>
<dbReference type="InterPro" id="IPR015590">
    <property type="entry name" value="Aldehyde_DH_dom"/>
</dbReference>
<dbReference type="EMBL" id="LZLG01000021">
    <property type="protein sequence ID" value="OBJ63706.1"/>
    <property type="molecule type" value="Genomic_DNA"/>
</dbReference>
<feature type="domain" description="Aldehyde dehydrogenase" evidence="8">
    <location>
        <begin position="16"/>
        <end position="474"/>
    </location>
</feature>
<evidence type="ECO:0000259" key="8">
    <source>
        <dbReference type="Pfam" id="PF00171"/>
    </source>
</evidence>
<comment type="similarity">
    <text evidence="1 7">Belongs to the aldehyde dehydrogenase family.</text>
</comment>